<organism evidence="3 4">
    <name type="scientific">Neofusicoccum ribis</name>
    <dbReference type="NCBI Taxonomy" id="45134"/>
    <lineage>
        <taxon>Eukaryota</taxon>
        <taxon>Fungi</taxon>
        <taxon>Dikarya</taxon>
        <taxon>Ascomycota</taxon>
        <taxon>Pezizomycotina</taxon>
        <taxon>Dothideomycetes</taxon>
        <taxon>Dothideomycetes incertae sedis</taxon>
        <taxon>Botryosphaeriales</taxon>
        <taxon>Botryosphaeriaceae</taxon>
        <taxon>Neofusicoccum</taxon>
    </lineage>
</organism>
<comment type="caution">
    <text evidence="3">The sequence shown here is derived from an EMBL/GenBank/DDBJ whole genome shotgun (WGS) entry which is preliminary data.</text>
</comment>
<protein>
    <recommendedName>
        <fullName evidence="2">DUF7924 domain-containing protein</fullName>
    </recommendedName>
</protein>
<feature type="region of interest" description="Disordered" evidence="1">
    <location>
        <begin position="551"/>
        <end position="608"/>
    </location>
</feature>
<dbReference type="PANTHER" id="PTHR42470">
    <property type="entry name" value="VAST DOMAIN-CONTAINING PROTEIN"/>
    <property type="match status" value="1"/>
</dbReference>
<evidence type="ECO:0000313" key="3">
    <source>
        <dbReference type="EMBL" id="KAL1623904.1"/>
    </source>
</evidence>
<evidence type="ECO:0000256" key="1">
    <source>
        <dbReference type="SAM" id="MobiDB-lite"/>
    </source>
</evidence>
<feature type="compositionally biased region" description="Polar residues" evidence="1">
    <location>
        <begin position="206"/>
        <end position="232"/>
    </location>
</feature>
<dbReference type="EMBL" id="JAJVDC020000114">
    <property type="protein sequence ID" value="KAL1623904.1"/>
    <property type="molecule type" value="Genomic_DNA"/>
</dbReference>
<feature type="region of interest" description="Disordered" evidence="1">
    <location>
        <begin position="70"/>
        <end position="148"/>
    </location>
</feature>
<feature type="domain" description="DUF7924" evidence="2">
    <location>
        <begin position="308"/>
        <end position="533"/>
    </location>
</feature>
<feature type="region of interest" description="Disordered" evidence="1">
    <location>
        <begin position="1"/>
        <end position="28"/>
    </location>
</feature>
<gene>
    <name evidence="3" type="ORF">SLS56_008099</name>
</gene>
<dbReference type="InterPro" id="IPR057684">
    <property type="entry name" value="DUF7924"/>
</dbReference>
<sequence length="608" mass="67968">MRHILQPSVTKRPNEQEESNGRSRFPLKTLDHPAWHDLTVFPNSTAITTTAAAEANGVGRSHLWTSVLTKWRQQQKPAEQERKGPTAAKPSRQARKPKPTPNRRKGPAPVNSSKQAHKPKPASNTQKAPLNHPLEPTSAPISVVQPTGVSQRGTAARFTSSGNWTEDWVLLNANPLPQATVLIERAMEPPLIQPAQKLKELRNKARQNTVERSQNGTSGNGETARGTSTSNVTSKVNEIYKSKACRPRLERGNGSVRLFMSESRLFTARRGPRHGMSKDSEEWIRKLKDKKREDPNDGRFQAKVLQVKLPRLQNKNEMAVIVALQSLVCPEAEELAELHLDDKELAEKYDLFANLWNELWAKQPQGLPGFGTPRPDYCVGFSLSAFTEEQRRKLDVLSSEKTVLTPTTLMHFPFLTCEVKSWQQSLDFADNQNAHNIYVAVQAMVELFRMAKRESDVDGQILAFSVSYNHSQVAWHAYYPVIKGERTDICRRPLFKVFLSPDDDPNSWRSWNLARNLYELWAPDLYHRLCKAIDAVELDVQLVEPAAAVRGGAPAPAASVDQMDGLSEATVRPEAMSLDGDGGDHGRNGRGATEQPEEQPPPKRNKAG</sequence>
<evidence type="ECO:0000313" key="4">
    <source>
        <dbReference type="Proteomes" id="UP001521116"/>
    </source>
</evidence>
<feature type="compositionally biased region" description="Basic residues" evidence="1">
    <location>
        <begin position="92"/>
        <end position="106"/>
    </location>
</feature>
<keyword evidence="4" id="KW-1185">Reference proteome</keyword>
<feature type="region of interest" description="Disordered" evidence="1">
    <location>
        <begin position="205"/>
        <end position="232"/>
    </location>
</feature>
<dbReference type="Proteomes" id="UP001521116">
    <property type="component" value="Unassembled WGS sequence"/>
</dbReference>
<accession>A0ABR3SL34</accession>
<name>A0ABR3SL34_9PEZI</name>
<dbReference type="PANTHER" id="PTHR42470:SF2">
    <property type="match status" value="1"/>
</dbReference>
<evidence type="ECO:0000259" key="2">
    <source>
        <dbReference type="Pfam" id="PF25545"/>
    </source>
</evidence>
<reference evidence="3 4" key="1">
    <citation type="submission" date="2024-02" db="EMBL/GenBank/DDBJ databases">
        <title>De novo assembly and annotation of 12 fungi associated with fruit tree decline syndrome in Ontario, Canada.</title>
        <authorList>
            <person name="Sulman M."/>
            <person name="Ellouze W."/>
            <person name="Ilyukhin E."/>
        </authorList>
    </citation>
    <scope>NUCLEOTIDE SEQUENCE [LARGE SCALE GENOMIC DNA]</scope>
    <source>
        <strain evidence="3 4">M1-105</strain>
    </source>
</reference>
<dbReference type="Pfam" id="PF25545">
    <property type="entry name" value="DUF7924"/>
    <property type="match status" value="1"/>
</dbReference>
<feature type="compositionally biased region" description="Basic and acidic residues" evidence="1">
    <location>
        <begin position="12"/>
        <end position="21"/>
    </location>
</feature>
<proteinExistence type="predicted"/>